<sequence>MRLPLCLAAILAATLSPATAFAEAFQRPIPEPQTAQAEISYFAASVLLLMALIGVQWLISRR</sequence>
<dbReference type="OrthoDB" id="7876754at2"/>
<evidence type="ECO:0000256" key="2">
    <source>
        <dbReference type="SAM" id="SignalP"/>
    </source>
</evidence>
<dbReference type="Proteomes" id="UP000477083">
    <property type="component" value="Unassembled WGS sequence"/>
</dbReference>
<evidence type="ECO:0000313" key="4">
    <source>
        <dbReference type="Proteomes" id="UP000477083"/>
    </source>
</evidence>
<proteinExistence type="predicted"/>
<keyword evidence="4" id="KW-1185">Reference proteome</keyword>
<keyword evidence="2" id="KW-0732">Signal</keyword>
<keyword evidence="1" id="KW-0472">Membrane</keyword>
<gene>
    <name evidence="3" type="ORF">GS660_01215</name>
</gene>
<evidence type="ECO:0000256" key="1">
    <source>
        <dbReference type="SAM" id="Phobius"/>
    </source>
</evidence>
<feature type="signal peptide" evidence="2">
    <location>
        <begin position="1"/>
        <end position="22"/>
    </location>
</feature>
<evidence type="ECO:0008006" key="5">
    <source>
        <dbReference type="Google" id="ProtNLM"/>
    </source>
</evidence>
<dbReference type="EMBL" id="WWNR01000001">
    <property type="protein sequence ID" value="MZQ87712.1"/>
    <property type="molecule type" value="Genomic_DNA"/>
</dbReference>
<reference evidence="3 4" key="1">
    <citation type="submission" date="2020-01" db="EMBL/GenBank/DDBJ databases">
        <title>Frigidibacter albus SP32T (=CGMCC 1.13995T).</title>
        <authorList>
            <person name="Liao X."/>
        </authorList>
    </citation>
    <scope>NUCLEOTIDE SEQUENCE [LARGE SCALE GENOMIC DNA]</scope>
    <source>
        <strain evidence="3 4">SP32</strain>
    </source>
</reference>
<comment type="caution">
    <text evidence="3">The sequence shown here is derived from an EMBL/GenBank/DDBJ whole genome shotgun (WGS) entry which is preliminary data.</text>
</comment>
<accession>A0A6L8VDL3</accession>
<organism evidence="3 4">
    <name type="scientific">Frigidibacter albus</name>
    <dbReference type="NCBI Taxonomy" id="1465486"/>
    <lineage>
        <taxon>Bacteria</taxon>
        <taxon>Pseudomonadati</taxon>
        <taxon>Pseudomonadota</taxon>
        <taxon>Alphaproteobacteria</taxon>
        <taxon>Rhodobacterales</taxon>
        <taxon>Paracoccaceae</taxon>
        <taxon>Frigidibacter</taxon>
    </lineage>
</organism>
<evidence type="ECO:0000313" key="3">
    <source>
        <dbReference type="EMBL" id="MZQ87712.1"/>
    </source>
</evidence>
<keyword evidence="1" id="KW-0812">Transmembrane</keyword>
<feature type="chain" id="PRO_5026712568" description="Protein NnrT" evidence="2">
    <location>
        <begin position="23"/>
        <end position="62"/>
    </location>
</feature>
<protein>
    <recommendedName>
        <fullName evidence="5">Protein NnrT</fullName>
    </recommendedName>
</protein>
<name>A0A6L8VDL3_9RHOB</name>
<dbReference type="AlphaFoldDB" id="A0A6L8VDL3"/>
<keyword evidence="1" id="KW-1133">Transmembrane helix</keyword>
<feature type="transmembrane region" description="Helical" evidence="1">
    <location>
        <begin position="38"/>
        <end position="59"/>
    </location>
</feature>
<dbReference type="RefSeq" id="WP_161342571.1">
    <property type="nucleotide sequence ID" value="NZ_BMGW01000001.1"/>
</dbReference>